<reference evidence="3" key="1">
    <citation type="journal article" date="2019" name="Int. J. Syst. Evol. Microbiol.">
        <title>The Global Catalogue of Microorganisms (GCM) 10K type strain sequencing project: providing services to taxonomists for standard genome sequencing and annotation.</title>
        <authorList>
            <consortium name="The Broad Institute Genomics Platform"/>
            <consortium name="The Broad Institute Genome Sequencing Center for Infectious Disease"/>
            <person name="Wu L."/>
            <person name="Ma J."/>
        </authorList>
    </citation>
    <scope>NUCLEOTIDE SEQUENCE [LARGE SCALE GENOMIC DNA]</scope>
    <source>
        <strain evidence="3">JCM 4087</strain>
    </source>
</reference>
<accession>A0ABW1E9Q7</accession>
<sequence>MGIVRFLVLTVLLLGAFNALLQIAHVSGEVQIAILVLFWILSLFGKYLVGTVECIQIVSPGFERRIQHRYRSQLNQLRDLEFSPLFSHGEAFPLYRLLLIYPAFLFTIMVLNREVASIEDGSKLVFGYSILNSSDRTTYAHALQFGVKYHTLFQDDTILLTKNFGARKKYDSGVVLHMLKNGSISATWAEHQKQVQLLEATGKQINREINFQNYLKISRLA</sequence>
<organism evidence="2 3">
    <name type="scientific">Acidicapsa dinghuensis</name>
    <dbReference type="NCBI Taxonomy" id="2218256"/>
    <lineage>
        <taxon>Bacteria</taxon>
        <taxon>Pseudomonadati</taxon>
        <taxon>Acidobacteriota</taxon>
        <taxon>Terriglobia</taxon>
        <taxon>Terriglobales</taxon>
        <taxon>Acidobacteriaceae</taxon>
        <taxon>Acidicapsa</taxon>
    </lineage>
</organism>
<keyword evidence="1" id="KW-0472">Membrane</keyword>
<keyword evidence="1" id="KW-0812">Transmembrane</keyword>
<dbReference type="EMBL" id="JBHSPH010000001">
    <property type="protein sequence ID" value="MFC5860970.1"/>
    <property type="molecule type" value="Genomic_DNA"/>
</dbReference>
<protein>
    <submittedName>
        <fullName evidence="2">Uncharacterized protein</fullName>
    </submittedName>
</protein>
<keyword evidence="1" id="KW-1133">Transmembrane helix</keyword>
<proteinExistence type="predicted"/>
<dbReference type="RefSeq" id="WP_263334737.1">
    <property type="nucleotide sequence ID" value="NZ_JAGSYH010000002.1"/>
</dbReference>
<name>A0ABW1E9Q7_9BACT</name>
<gene>
    <name evidence="2" type="ORF">ACFPT7_01545</name>
</gene>
<evidence type="ECO:0000313" key="3">
    <source>
        <dbReference type="Proteomes" id="UP001596091"/>
    </source>
</evidence>
<feature type="transmembrane region" description="Helical" evidence="1">
    <location>
        <begin position="31"/>
        <end position="49"/>
    </location>
</feature>
<evidence type="ECO:0000313" key="2">
    <source>
        <dbReference type="EMBL" id="MFC5860970.1"/>
    </source>
</evidence>
<evidence type="ECO:0000256" key="1">
    <source>
        <dbReference type="SAM" id="Phobius"/>
    </source>
</evidence>
<comment type="caution">
    <text evidence="2">The sequence shown here is derived from an EMBL/GenBank/DDBJ whole genome shotgun (WGS) entry which is preliminary data.</text>
</comment>
<dbReference type="Proteomes" id="UP001596091">
    <property type="component" value="Unassembled WGS sequence"/>
</dbReference>
<keyword evidence="3" id="KW-1185">Reference proteome</keyword>